<evidence type="ECO:0000313" key="4">
    <source>
        <dbReference type="Proteomes" id="UP000235584"/>
    </source>
</evidence>
<organism evidence="3 4">
    <name type="scientific">Bacteriovorax stolpii</name>
    <name type="common">Bdellovibrio stolpii</name>
    <dbReference type="NCBI Taxonomy" id="960"/>
    <lineage>
        <taxon>Bacteria</taxon>
        <taxon>Pseudomonadati</taxon>
        <taxon>Bdellovibrionota</taxon>
        <taxon>Bacteriovoracia</taxon>
        <taxon>Bacteriovoracales</taxon>
        <taxon>Bacteriovoracaceae</taxon>
        <taxon>Bacteriovorax</taxon>
    </lineage>
</organism>
<keyword evidence="2" id="KW-0732">Signal</keyword>
<dbReference type="KEGG" id="bsto:C0V70_00995"/>
<feature type="compositionally biased region" description="Polar residues" evidence="1">
    <location>
        <begin position="70"/>
        <end position="80"/>
    </location>
</feature>
<feature type="signal peptide" evidence="2">
    <location>
        <begin position="1"/>
        <end position="19"/>
    </location>
</feature>
<dbReference type="Proteomes" id="UP000235584">
    <property type="component" value="Chromosome"/>
</dbReference>
<proteinExistence type="predicted"/>
<evidence type="ECO:0000256" key="1">
    <source>
        <dbReference type="SAM" id="MobiDB-lite"/>
    </source>
</evidence>
<dbReference type="RefSeq" id="WP_102242002.1">
    <property type="nucleotide sequence ID" value="NZ_CP025704.1"/>
</dbReference>
<reference evidence="3 4" key="1">
    <citation type="submission" date="2018-01" db="EMBL/GenBank/DDBJ databases">
        <title>Complete genome sequence of Bacteriovorax stolpii DSM12778.</title>
        <authorList>
            <person name="Tang B."/>
            <person name="Chang J."/>
        </authorList>
    </citation>
    <scope>NUCLEOTIDE SEQUENCE [LARGE SCALE GENOMIC DNA]</scope>
    <source>
        <strain evidence="3 4">DSM 12778</strain>
    </source>
</reference>
<dbReference type="AlphaFoldDB" id="A0A2K9NMG6"/>
<feature type="chain" id="PRO_5043668948" evidence="2">
    <location>
        <begin position="20"/>
        <end position="96"/>
    </location>
</feature>
<evidence type="ECO:0000256" key="2">
    <source>
        <dbReference type="SAM" id="SignalP"/>
    </source>
</evidence>
<dbReference type="EMBL" id="CP025704">
    <property type="protein sequence ID" value="AUN96707.1"/>
    <property type="molecule type" value="Genomic_DNA"/>
</dbReference>
<feature type="region of interest" description="Disordered" evidence="1">
    <location>
        <begin position="70"/>
        <end position="96"/>
    </location>
</feature>
<protein>
    <submittedName>
        <fullName evidence="3">Uncharacterized protein</fullName>
    </submittedName>
</protein>
<sequence>MKFLLVIAMSTVLTGTAFGACSSSSPAECKTKQECDGISKEGQKFVFNESNKVKCMLQETSVATNCLENNNSSLNVSKTDAASGKDGTTGTTGTTK</sequence>
<gene>
    <name evidence="3" type="ORF">C0V70_00995</name>
</gene>
<dbReference type="PROSITE" id="PS51257">
    <property type="entry name" value="PROKAR_LIPOPROTEIN"/>
    <property type="match status" value="1"/>
</dbReference>
<evidence type="ECO:0000313" key="3">
    <source>
        <dbReference type="EMBL" id="AUN96707.1"/>
    </source>
</evidence>
<name>A0A2K9NMG6_BACTC</name>
<keyword evidence="4" id="KW-1185">Reference proteome</keyword>
<accession>A0A2K9NMG6</accession>